<keyword evidence="4" id="KW-1185">Reference proteome</keyword>
<keyword evidence="2" id="KW-0732">Signal</keyword>
<dbReference type="PROSITE" id="PS51257">
    <property type="entry name" value="PROKAR_LIPOPROTEIN"/>
    <property type="match status" value="1"/>
</dbReference>
<proteinExistence type="predicted"/>
<gene>
    <name evidence="3" type="ORF">QTO34_006263</name>
</gene>
<dbReference type="PANTHER" id="PTHR10351">
    <property type="entry name" value="TRANSCRIPTION FACTOR BTF3 FAMILY MEMBER"/>
    <property type="match status" value="1"/>
</dbReference>
<feature type="signal peptide" evidence="2">
    <location>
        <begin position="1"/>
        <end position="28"/>
    </location>
</feature>
<evidence type="ECO:0000256" key="1">
    <source>
        <dbReference type="SAM" id="MobiDB-lite"/>
    </source>
</evidence>
<dbReference type="EMBL" id="JAULJE010000016">
    <property type="protein sequence ID" value="KAK1333874.1"/>
    <property type="molecule type" value="Genomic_DNA"/>
</dbReference>
<dbReference type="InterPro" id="IPR039370">
    <property type="entry name" value="BTF3"/>
</dbReference>
<evidence type="ECO:0000256" key="2">
    <source>
        <dbReference type="SAM" id="SignalP"/>
    </source>
</evidence>
<feature type="compositionally biased region" description="Polar residues" evidence="1">
    <location>
        <begin position="47"/>
        <end position="57"/>
    </location>
</feature>
<feature type="non-terminal residue" evidence="3">
    <location>
        <position position="215"/>
    </location>
</feature>
<dbReference type="AlphaFoldDB" id="A0AA40HME0"/>
<evidence type="ECO:0008006" key="5">
    <source>
        <dbReference type="Google" id="ProtNLM"/>
    </source>
</evidence>
<protein>
    <recommendedName>
        <fullName evidence="5">Lipoprotein</fullName>
    </recommendedName>
</protein>
<organism evidence="3 4">
    <name type="scientific">Cnephaeus nilssonii</name>
    <name type="common">Northern bat</name>
    <name type="synonym">Eptesicus nilssonii</name>
    <dbReference type="NCBI Taxonomy" id="3371016"/>
    <lineage>
        <taxon>Eukaryota</taxon>
        <taxon>Metazoa</taxon>
        <taxon>Chordata</taxon>
        <taxon>Craniata</taxon>
        <taxon>Vertebrata</taxon>
        <taxon>Euteleostomi</taxon>
        <taxon>Mammalia</taxon>
        <taxon>Eutheria</taxon>
        <taxon>Laurasiatheria</taxon>
        <taxon>Chiroptera</taxon>
        <taxon>Yangochiroptera</taxon>
        <taxon>Vespertilionidae</taxon>
        <taxon>Cnephaeus</taxon>
    </lineage>
</organism>
<feature type="region of interest" description="Disordered" evidence="1">
    <location>
        <begin position="36"/>
        <end position="57"/>
    </location>
</feature>
<dbReference type="Proteomes" id="UP001177744">
    <property type="component" value="Unassembled WGS sequence"/>
</dbReference>
<accession>A0AA40HME0</accession>
<evidence type="ECO:0000313" key="4">
    <source>
        <dbReference type="Proteomes" id="UP001177744"/>
    </source>
</evidence>
<name>A0AA40HME0_CNENI</name>
<comment type="caution">
    <text evidence="3">The sequence shown here is derived from an EMBL/GenBank/DDBJ whole genome shotgun (WGS) entry which is preliminary data.</text>
</comment>
<reference evidence="3" key="1">
    <citation type="submission" date="2023-06" db="EMBL/GenBank/DDBJ databases">
        <title>Reference genome for the Northern bat (Eptesicus nilssonii), a most northern bat species.</title>
        <authorList>
            <person name="Laine V.N."/>
            <person name="Pulliainen A.T."/>
            <person name="Lilley T.M."/>
        </authorList>
    </citation>
    <scope>NUCLEOTIDE SEQUENCE</scope>
    <source>
        <strain evidence="3">BLF_Eptnil</strain>
        <tissue evidence="3">Kidney</tissue>
    </source>
</reference>
<evidence type="ECO:0000313" key="3">
    <source>
        <dbReference type="EMBL" id="KAK1333874.1"/>
    </source>
</evidence>
<feature type="chain" id="PRO_5041273586" description="Lipoprotein" evidence="2">
    <location>
        <begin position="29"/>
        <end position="215"/>
    </location>
</feature>
<sequence length="215" mass="23557">MFTGPRLLSARICKLTAILFALIGCGRSEGMARGAGKPRMVAAQPSRAPQGSGNQGQPRLVLPAVAAAEVAPFPLQQDERNYHEPRETCQLQAQVLMGGKGTAGRKKVVVHRTATADDKTFQFPLKKSGWVDSVTGLRRLAEALPKQSVGGKAPLATGEIMMKFQILRTFSSSPCSRLYLPQHVQQVQEYKDESECEYGFILHELQEKLKKTNGH</sequence>